<reference evidence="2 3" key="1">
    <citation type="submission" date="2024-11" db="EMBL/GenBank/DDBJ databases">
        <title>Chromosome-level genome assembly of the freshwater bivalve Anodonta woodiana.</title>
        <authorList>
            <person name="Chen X."/>
        </authorList>
    </citation>
    <scope>NUCLEOTIDE SEQUENCE [LARGE SCALE GENOMIC DNA]</scope>
    <source>
        <strain evidence="2">MN2024</strain>
        <tissue evidence="2">Gills</tissue>
    </source>
</reference>
<feature type="signal peptide" evidence="1">
    <location>
        <begin position="1"/>
        <end position="21"/>
    </location>
</feature>
<keyword evidence="1" id="KW-0732">Signal</keyword>
<dbReference type="Proteomes" id="UP001634394">
    <property type="component" value="Unassembled WGS sequence"/>
</dbReference>
<comment type="caution">
    <text evidence="2">The sequence shown here is derived from an EMBL/GenBank/DDBJ whole genome shotgun (WGS) entry which is preliminary data.</text>
</comment>
<organism evidence="2 3">
    <name type="scientific">Sinanodonta woodiana</name>
    <name type="common">Chinese pond mussel</name>
    <name type="synonym">Anodonta woodiana</name>
    <dbReference type="NCBI Taxonomy" id="1069815"/>
    <lineage>
        <taxon>Eukaryota</taxon>
        <taxon>Metazoa</taxon>
        <taxon>Spiralia</taxon>
        <taxon>Lophotrochozoa</taxon>
        <taxon>Mollusca</taxon>
        <taxon>Bivalvia</taxon>
        <taxon>Autobranchia</taxon>
        <taxon>Heteroconchia</taxon>
        <taxon>Palaeoheterodonta</taxon>
        <taxon>Unionida</taxon>
        <taxon>Unionoidea</taxon>
        <taxon>Unionidae</taxon>
        <taxon>Unioninae</taxon>
        <taxon>Sinanodonta</taxon>
    </lineage>
</organism>
<sequence length="241" mass="27749">MIMTQGVYIFTIGFMIHLQSAAESTLETVWLKDATDKRTLSNTDLPNELAFQLTRRSETLTLNLRKNHDINPNANVFFARKVQNGTLVLVKSRNTAKQNLAYYQDIENGAFVTVRCAKKLNEQCDLIINGNVRIDNRNYELQPEETDVVSRNLYDETGALGRKYVLQVQTHNQRDYSAKNKDSTYEMKKTKEQKRMTFSRRFHLHHKQKDILPSIASLPGTNESNLLQSGKKGEVCESRYV</sequence>
<evidence type="ECO:0000256" key="1">
    <source>
        <dbReference type="SAM" id="SignalP"/>
    </source>
</evidence>
<protein>
    <submittedName>
        <fullName evidence="2">Uncharacterized protein</fullName>
    </submittedName>
</protein>
<keyword evidence="3" id="KW-1185">Reference proteome</keyword>
<evidence type="ECO:0000313" key="2">
    <source>
        <dbReference type="EMBL" id="KAL3836845.1"/>
    </source>
</evidence>
<accession>A0ABD3TKE1</accession>
<dbReference type="AlphaFoldDB" id="A0ABD3TKE1"/>
<proteinExistence type="predicted"/>
<gene>
    <name evidence="2" type="ORF">ACJMK2_022258</name>
</gene>
<dbReference type="EMBL" id="JBJQND010000018">
    <property type="protein sequence ID" value="KAL3836845.1"/>
    <property type="molecule type" value="Genomic_DNA"/>
</dbReference>
<feature type="chain" id="PRO_5044845740" evidence="1">
    <location>
        <begin position="22"/>
        <end position="241"/>
    </location>
</feature>
<name>A0ABD3TKE1_SINWO</name>
<evidence type="ECO:0000313" key="3">
    <source>
        <dbReference type="Proteomes" id="UP001634394"/>
    </source>
</evidence>